<feature type="domain" description="LytR/CpsA/Psr regulator C-terminal" evidence="5">
    <location>
        <begin position="494"/>
        <end position="579"/>
    </location>
</feature>
<dbReference type="PANTHER" id="PTHR33392:SF6">
    <property type="entry name" value="POLYISOPRENYL-TEICHOIC ACID--PEPTIDOGLYCAN TEICHOIC ACID TRANSFERASE TAGU"/>
    <property type="match status" value="1"/>
</dbReference>
<dbReference type="Pfam" id="PF03816">
    <property type="entry name" value="LytR_cpsA_psr"/>
    <property type="match status" value="1"/>
</dbReference>
<dbReference type="Gene3D" id="3.40.630.190">
    <property type="entry name" value="LCP protein"/>
    <property type="match status" value="1"/>
</dbReference>
<dbReference type="EMBL" id="JAINZZ010000055">
    <property type="protein sequence ID" value="MBY8881781.1"/>
    <property type="molecule type" value="Genomic_DNA"/>
</dbReference>
<keyword evidence="3" id="KW-0472">Membrane</keyword>
<gene>
    <name evidence="6" type="ORF">K7862_29720</name>
</gene>
<reference evidence="6 7" key="1">
    <citation type="submission" date="2021-08" db="EMBL/GenBank/DDBJ databases">
        <title>WGS of actinomycetes from Thailand.</title>
        <authorList>
            <person name="Thawai C."/>
        </authorList>
    </citation>
    <scope>NUCLEOTIDE SEQUENCE [LARGE SCALE GENOMIC DNA]</scope>
    <source>
        <strain evidence="6 7">PLK6-54</strain>
    </source>
</reference>
<dbReference type="InterPro" id="IPR027381">
    <property type="entry name" value="LytR/CpsA/Psr_C"/>
</dbReference>
<comment type="similarity">
    <text evidence="1">Belongs to the LytR/CpsA/Psr (LCP) family.</text>
</comment>
<feature type="compositionally biased region" description="Low complexity" evidence="2">
    <location>
        <begin position="49"/>
        <end position="68"/>
    </location>
</feature>
<feature type="transmembrane region" description="Helical" evidence="3">
    <location>
        <begin position="139"/>
        <end position="162"/>
    </location>
</feature>
<keyword evidence="7" id="KW-1185">Reference proteome</keyword>
<protein>
    <submittedName>
        <fullName evidence="6">LCP family protein</fullName>
    </submittedName>
</protein>
<evidence type="ECO:0000256" key="3">
    <source>
        <dbReference type="SAM" id="Phobius"/>
    </source>
</evidence>
<keyword evidence="3" id="KW-0812">Transmembrane</keyword>
<sequence>MTDPWGGPAGRAPHDQAPRAPRPRTGPDGAGYGGSGHDGSGYGGGRRGGSPYDAPGYDDSGYGRPDSGSGRRGGTDYAGHGHDGHDTRDAYDTGHSGDTQAPVTGGRAAARAAARNQGGRAAARRRGSRRAKPAGIRRFLRIAGICTAVLVLVTAGGGYWLWQHLNGNITSVSLTDGAGKDSAGHEKADAFGRTPINILVMGSDGRTSQEDCKLGGGCSKTGVQTGQNADVEMVVHISADRSNATVMSIPRDTVTDVPSCSNPKSGASTPGYHGMINSALAYGQACQVATVHKLTGIPIDHFVQVDFSGVVQMSDAVGGVPVCVDSDVYDTYSHLKLSKGDHTLKGVAALEFLRSRHGFGDGSDLGRTYAQHLYLSSLIRKFKSSGTLTNPSAVYHLADAATKALTVDTGLGSVSKLIGLADDLNKVPSKRITFTTMQTGPDPTNVNRVVPGPGATTLFSTIANDQALTTATGGKSAAASATGKPTTPPVPASQITVQVQNGNGLPGRASTVATALVGKGFTQAVSAGNAPARAAGTTLTYGPGQKGEAQTVATSLGLPASHLKQGTLKGLTLVVGTDWPSGEAFPGGAGKPAPADTQAALNNSHAETADQSGTCAKVSRYRTVEINGVPMTPSQAYAAARTKPDSDA</sequence>
<evidence type="ECO:0000259" key="4">
    <source>
        <dbReference type="Pfam" id="PF03816"/>
    </source>
</evidence>
<feature type="domain" description="Cell envelope-related transcriptional attenuator" evidence="4">
    <location>
        <begin position="228"/>
        <end position="383"/>
    </location>
</feature>
<evidence type="ECO:0000313" key="7">
    <source>
        <dbReference type="Proteomes" id="UP000778578"/>
    </source>
</evidence>
<keyword evidence="3" id="KW-1133">Transmembrane helix</keyword>
<dbReference type="Pfam" id="PF13399">
    <property type="entry name" value="LytR_C"/>
    <property type="match status" value="1"/>
</dbReference>
<dbReference type="PANTHER" id="PTHR33392">
    <property type="entry name" value="POLYISOPRENYL-TEICHOIC ACID--PEPTIDOGLYCAN TEICHOIC ACID TRANSFERASE TAGU"/>
    <property type="match status" value="1"/>
</dbReference>
<evidence type="ECO:0000256" key="2">
    <source>
        <dbReference type="SAM" id="MobiDB-lite"/>
    </source>
</evidence>
<dbReference type="Gene3D" id="3.30.70.2390">
    <property type="match status" value="1"/>
</dbReference>
<feature type="region of interest" description="Disordered" evidence="2">
    <location>
        <begin position="1"/>
        <end position="132"/>
    </location>
</feature>
<dbReference type="RefSeq" id="WP_222967841.1">
    <property type="nucleotide sequence ID" value="NZ_JAINZZ010000055.1"/>
</dbReference>
<name>A0ABS7QF45_9ACTN</name>
<evidence type="ECO:0000256" key="1">
    <source>
        <dbReference type="ARBA" id="ARBA00006068"/>
    </source>
</evidence>
<organism evidence="6 7">
    <name type="scientific">Actinacidiphila acidipaludis</name>
    <dbReference type="NCBI Taxonomy" id="2873382"/>
    <lineage>
        <taxon>Bacteria</taxon>
        <taxon>Bacillati</taxon>
        <taxon>Actinomycetota</taxon>
        <taxon>Actinomycetes</taxon>
        <taxon>Kitasatosporales</taxon>
        <taxon>Streptomycetaceae</taxon>
        <taxon>Actinacidiphila</taxon>
    </lineage>
</organism>
<accession>A0ABS7QF45</accession>
<comment type="caution">
    <text evidence="6">The sequence shown here is derived from an EMBL/GenBank/DDBJ whole genome shotgun (WGS) entry which is preliminary data.</text>
</comment>
<dbReference type="InterPro" id="IPR050922">
    <property type="entry name" value="LytR/CpsA/Psr_CW_biosynth"/>
</dbReference>
<dbReference type="InterPro" id="IPR004474">
    <property type="entry name" value="LytR_CpsA_psr"/>
</dbReference>
<feature type="compositionally biased region" description="Basic and acidic residues" evidence="2">
    <location>
        <begin position="79"/>
        <end position="92"/>
    </location>
</feature>
<feature type="compositionally biased region" description="Low complexity" evidence="2">
    <location>
        <begin position="105"/>
        <end position="121"/>
    </location>
</feature>
<evidence type="ECO:0000313" key="6">
    <source>
        <dbReference type="EMBL" id="MBY8881781.1"/>
    </source>
</evidence>
<proteinExistence type="inferred from homology"/>
<feature type="compositionally biased region" description="Basic residues" evidence="2">
    <location>
        <begin position="122"/>
        <end position="132"/>
    </location>
</feature>
<evidence type="ECO:0000259" key="5">
    <source>
        <dbReference type="Pfam" id="PF13399"/>
    </source>
</evidence>
<feature type="compositionally biased region" description="Gly residues" evidence="2">
    <location>
        <begin position="28"/>
        <end position="48"/>
    </location>
</feature>
<dbReference type="Proteomes" id="UP000778578">
    <property type="component" value="Unassembled WGS sequence"/>
</dbReference>
<dbReference type="NCBIfam" id="TIGR00350">
    <property type="entry name" value="lytR_cpsA_psr"/>
    <property type="match status" value="1"/>
</dbReference>